<accession>A0A1B1N5P4</accession>
<dbReference type="Pfam" id="PF25198">
    <property type="entry name" value="Spore_GerAC_N"/>
    <property type="match status" value="1"/>
</dbReference>
<dbReference type="EMBL" id="CP014167">
    <property type="protein sequence ID" value="ANS76705.1"/>
    <property type="molecule type" value="Genomic_DNA"/>
</dbReference>
<feature type="domain" description="Spore germination GerAC-like C-terminal" evidence="9">
    <location>
        <begin position="226"/>
        <end position="405"/>
    </location>
</feature>
<comment type="subcellular location">
    <subcellularLocation>
        <location evidence="1">Membrane</location>
        <topology evidence="1">Lipid-anchor</topology>
    </subcellularLocation>
</comment>
<dbReference type="GO" id="GO:0016020">
    <property type="term" value="C:membrane"/>
    <property type="evidence" value="ECO:0007669"/>
    <property type="project" value="UniProtKB-SubCell"/>
</dbReference>
<dbReference type="NCBIfam" id="TIGR02887">
    <property type="entry name" value="spore_ger_x_C"/>
    <property type="match status" value="1"/>
</dbReference>
<evidence type="ECO:0000259" key="10">
    <source>
        <dbReference type="Pfam" id="PF25198"/>
    </source>
</evidence>
<evidence type="ECO:0000256" key="3">
    <source>
        <dbReference type="ARBA" id="ARBA00022544"/>
    </source>
</evidence>
<keyword evidence="5" id="KW-0472">Membrane</keyword>
<dbReference type="Pfam" id="PF05504">
    <property type="entry name" value="Spore_GerAC"/>
    <property type="match status" value="1"/>
</dbReference>
<dbReference type="RefSeq" id="WP_068699621.1">
    <property type="nucleotide sequence ID" value="NZ_CP014167.1"/>
</dbReference>
<evidence type="ECO:0000313" key="11">
    <source>
        <dbReference type="EMBL" id="ANS76705.1"/>
    </source>
</evidence>
<dbReference type="InterPro" id="IPR046953">
    <property type="entry name" value="Spore_GerAC-like_C"/>
</dbReference>
<evidence type="ECO:0000256" key="6">
    <source>
        <dbReference type="ARBA" id="ARBA00023139"/>
    </source>
</evidence>
<dbReference type="AlphaFoldDB" id="A0A1B1N5P4"/>
<dbReference type="InterPro" id="IPR008844">
    <property type="entry name" value="Spore_GerAC-like"/>
</dbReference>
<dbReference type="Proteomes" id="UP000092573">
    <property type="component" value="Chromosome"/>
</dbReference>
<evidence type="ECO:0000256" key="5">
    <source>
        <dbReference type="ARBA" id="ARBA00023136"/>
    </source>
</evidence>
<reference evidence="11 12" key="1">
    <citation type="submission" date="2016-01" db="EMBL/GenBank/DDBJ databases">
        <title>Complete Genome Sequence of Paenibacillus yonginensis DCY84, a novel Plant Growth-Promoting Bacteria with Elicitation of Induced Systemic Resistance.</title>
        <authorList>
            <person name="Kim Y.J."/>
            <person name="Yang D.C."/>
            <person name="Sukweenadhi J."/>
        </authorList>
    </citation>
    <scope>NUCLEOTIDE SEQUENCE [LARGE SCALE GENOMIC DNA]</scope>
    <source>
        <strain evidence="11 12">DCY84</strain>
    </source>
</reference>
<dbReference type="GO" id="GO:0009847">
    <property type="term" value="P:spore germination"/>
    <property type="evidence" value="ECO:0007669"/>
    <property type="project" value="InterPro"/>
</dbReference>
<dbReference type="PANTHER" id="PTHR35789">
    <property type="entry name" value="SPORE GERMINATION PROTEIN B3"/>
    <property type="match status" value="1"/>
</dbReference>
<protein>
    <submittedName>
        <fullName evidence="11">Uncharacterized protein</fullName>
    </submittedName>
</protein>
<dbReference type="Gene3D" id="3.30.300.210">
    <property type="entry name" value="Nutrient germinant receptor protein C, domain 3"/>
    <property type="match status" value="1"/>
</dbReference>
<gene>
    <name evidence="11" type="ORF">AWM70_20735</name>
</gene>
<dbReference type="PANTHER" id="PTHR35789:SF1">
    <property type="entry name" value="SPORE GERMINATION PROTEIN B3"/>
    <property type="match status" value="1"/>
</dbReference>
<evidence type="ECO:0000256" key="7">
    <source>
        <dbReference type="ARBA" id="ARBA00023288"/>
    </source>
</evidence>
<sequence>MRRYLQLALLGFCLLLLPGCGSRKELNEIGIVIATGLDGSKGNYRITTQTIVPSAMFNGTGGSSGAGSSLGVYVLTTQGKTIREALLQSTLTNPRQLYFSHNNVLIIGKETANEGISELVDRYLRNLDTRETVKVLVAEPSAQEILETLMPPEKLPGKALEELLDKEKTWAPYYTDTSMYDLALKLSSESGGVGVPEIKLEGSSTEVMKSQEAFKTTAPPARLTLSGLSLFQGERRVGSLNQRESLAVSWLLNQVKRDTVSFASSQEGDEQEESGQEGNKQRKAMSAYKVTSARVKVTPVKTEDGFRLKVKAKVAGELNESDSMEDISSLSGIRHLEEQIEREITDDLNLGWKAIQKQQVDVLGVADQIHRKYPKDWQKLKPMWREQFAQMKMEVQVKASIKRPGLIVQSFHKLQEQIHHGQNRD</sequence>
<keyword evidence="4" id="KW-0732">Signal</keyword>
<keyword evidence="7" id="KW-0449">Lipoprotein</keyword>
<name>A0A1B1N5P4_9BACL</name>
<evidence type="ECO:0000256" key="2">
    <source>
        <dbReference type="ARBA" id="ARBA00007886"/>
    </source>
</evidence>
<dbReference type="InterPro" id="IPR057336">
    <property type="entry name" value="GerAC_N"/>
</dbReference>
<keyword evidence="3" id="KW-0309">Germination</keyword>
<dbReference type="OrthoDB" id="9816067at2"/>
<evidence type="ECO:0000256" key="4">
    <source>
        <dbReference type="ARBA" id="ARBA00022729"/>
    </source>
</evidence>
<organism evidence="11 12">
    <name type="scientific">Paenibacillus yonginensis</name>
    <dbReference type="NCBI Taxonomy" id="1462996"/>
    <lineage>
        <taxon>Bacteria</taxon>
        <taxon>Bacillati</taxon>
        <taxon>Bacillota</taxon>
        <taxon>Bacilli</taxon>
        <taxon>Bacillales</taxon>
        <taxon>Paenibacillaceae</taxon>
        <taxon>Paenibacillus</taxon>
    </lineage>
</organism>
<dbReference type="STRING" id="1462996.AWM70_20735"/>
<dbReference type="InterPro" id="IPR038501">
    <property type="entry name" value="Spore_GerAC_C_sf"/>
</dbReference>
<evidence type="ECO:0000256" key="1">
    <source>
        <dbReference type="ARBA" id="ARBA00004635"/>
    </source>
</evidence>
<keyword evidence="6" id="KW-0564">Palmitate</keyword>
<evidence type="ECO:0000313" key="12">
    <source>
        <dbReference type="Proteomes" id="UP000092573"/>
    </source>
</evidence>
<keyword evidence="12" id="KW-1185">Reference proteome</keyword>
<feature type="region of interest" description="Disordered" evidence="8">
    <location>
        <begin position="262"/>
        <end position="285"/>
    </location>
</feature>
<dbReference type="KEGG" id="pyg:AWM70_20735"/>
<comment type="similarity">
    <text evidence="2">Belongs to the GerABKC lipoprotein family.</text>
</comment>
<feature type="domain" description="Spore germination protein N-terminal" evidence="10">
    <location>
        <begin position="23"/>
        <end position="199"/>
    </location>
</feature>
<evidence type="ECO:0000259" key="9">
    <source>
        <dbReference type="Pfam" id="PF05504"/>
    </source>
</evidence>
<evidence type="ECO:0000256" key="8">
    <source>
        <dbReference type="SAM" id="MobiDB-lite"/>
    </source>
</evidence>
<proteinExistence type="inferred from homology"/>